<evidence type="ECO:0000256" key="1">
    <source>
        <dbReference type="ARBA" id="ARBA00022729"/>
    </source>
</evidence>
<dbReference type="SUPFAM" id="SSF57196">
    <property type="entry name" value="EGF/Laminin"/>
    <property type="match status" value="2"/>
</dbReference>
<dbReference type="GO" id="GO:0009888">
    <property type="term" value="P:tissue development"/>
    <property type="evidence" value="ECO:0007669"/>
    <property type="project" value="TreeGrafter"/>
</dbReference>
<dbReference type="InterPro" id="IPR056863">
    <property type="entry name" value="LMN_ATRN_NET-like_EGF"/>
</dbReference>
<evidence type="ECO:0000313" key="9">
    <source>
        <dbReference type="WBParaSite" id="nOo.2.0.1.t07676-RA"/>
    </source>
</evidence>
<dbReference type="Pfam" id="PF24973">
    <property type="entry name" value="EGF_LMN_ATRN"/>
    <property type="match status" value="1"/>
</dbReference>
<keyword evidence="1" id="KW-0732">Signal</keyword>
<reference evidence="9" key="1">
    <citation type="submission" date="2016-06" db="UniProtKB">
        <authorList>
            <consortium name="WormBaseParasite"/>
        </authorList>
    </citation>
    <scope>IDENTIFICATION</scope>
</reference>
<dbReference type="FunFam" id="2.10.25.10:FF:000188">
    <property type="entry name" value="Laminin subunit gamma 2"/>
    <property type="match status" value="1"/>
</dbReference>
<dbReference type="AlphaFoldDB" id="A0A182EHV0"/>
<dbReference type="CDD" id="cd00055">
    <property type="entry name" value="EGF_Lam"/>
    <property type="match status" value="2"/>
</dbReference>
<dbReference type="Gene3D" id="2.10.25.10">
    <property type="entry name" value="Laminin"/>
    <property type="match status" value="2"/>
</dbReference>
<dbReference type="STRING" id="42157.A0A182EHV0"/>
<protein>
    <submittedName>
        <fullName evidence="9">Laminin EGF-like domain-containing protein</fullName>
    </submittedName>
</protein>
<dbReference type="InterPro" id="IPR050440">
    <property type="entry name" value="Laminin/Netrin_ECM"/>
</dbReference>
<organism evidence="9">
    <name type="scientific">Onchocerca ochengi</name>
    <name type="common">Filarial nematode worm</name>
    <dbReference type="NCBI Taxonomy" id="42157"/>
    <lineage>
        <taxon>Eukaryota</taxon>
        <taxon>Metazoa</taxon>
        <taxon>Ecdysozoa</taxon>
        <taxon>Nematoda</taxon>
        <taxon>Chromadorea</taxon>
        <taxon>Rhabditida</taxon>
        <taxon>Spirurina</taxon>
        <taxon>Spiruromorpha</taxon>
        <taxon>Filarioidea</taxon>
        <taxon>Onchocercidae</taxon>
        <taxon>Onchocerca</taxon>
    </lineage>
</organism>
<keyword evidence="4" id="KW-0325">Glycoprotein</keyword>
<accession>A0A182EHV0</accession>
<reference evidence="7 8" key="2">
    <citation type="submission" date="2018-08" db="EMBL/GenBank/DDBJ databases">
        <authorList>
            <person name="Laetsch R D."/>
            <person name="Stevens L."/>
            <person name="Kumar S."/>
            <person name="Blaxter L. M."/>
        </authorList>
    </citation>
    <scope>NUCLEOTIDE SEQUENCE [LARGE SCALE GENOMIC DNA]</scope>
</reference>
<keyword evidence="2" id="KW-0677">Repeat</keyword>
<sequence>MDSAWIVNITQKVINVNVVNRDLPVMLAAVPRMIVNRQQPDRHLCEHNTEGYHCEQCKRGFYGDAARGTPFDCTPCPCPGASDCFLDAYGQVQCRNCPAGLTGRLCEECAPGYTRSRSRLRIDEGRICEPIGHVEETNIVFVPTPEGDRIYRPRFRLQRSRLQRNRHYYLRRKLHY</sequence>
<keyword evidence="8" id="KW-1185">Reference proteome</keyword>
<dbReference type="PANTHER" id="PTHR10574">
    <property type="entry name" value="NETRIN/LAMININ-RELATED"/>
    <property type="match status" value="1"/>
</dbReference>
<dbReference type="GO" id="GO:0009887">
    <property type="term" value="P:animal organ morphogenesis"/>
    <property type="evidence" value="ECO:0007669"/>
    <property type="project" value="TreeGrafter"/>
</dbReference>
<dbReference type="SMART" id="SM00180">
    <property type="entry name" value="EGF_Lam"/>
    <property type="match status" value="2"/>
</dbReference>
<feature type="domain" description="Laminin EGF-like" evidence="6">
    <location>
        <begin position="43"/>
        <end position="73"/>
    </location>
</feature>
<dbReference type="PANTHER" id="PTHR10574:SF444">
    <property type="entry name" value="BASEMENT MEMBRANE-SPECIFIC HEPARAN SULFATE PROTEOGLYCAN CORE PROTEIN"/>
    <property type="match status" value="1"/>
</dbReference>
<proteinExistence type="predicted"/>
<dbReference type="Proteomes" id="UP000271087">
    <property type="component" value="Unassembled WGS sequence"/>
</dbReference>
<evidence type="ECO:0000256" key="5">
    <source>
        <dbReference type="ARBA" id="ARBA00023292"/>
    </source>
</evidence>
<evidence type="ECO:0000313" key="8">
    <source>
        <dbReference type="Proteomes" id="UP000271087"/>
    </source>
</evidence>
<gene>
    <name evidence="7" type="ORF">NOO_LOCUS7676</name>
</gene>
<keyword evidence="5" id="KW-0424">Laminin EGF-like domain</keyword>
<evidence type="ECO:0000256" key="4">
    <source>
        <dbReference type="ARBA" id="ARBA00023180"/>
    </source>
</evidence>
<dbReference type="GO" id="GO:0005604">
    <property type="term" value="C:basement membrane"/>
    <property type="evidence" value="ECO:0007669"/>
    <property type="project" value="UniProtKB-ARBA"/>
</dbReference>
<feature type="domain" description="Laminin EGF-like" evidence="6">
    <location>
        <begin position="76"/>
        <end position="128"/>
    </location>
</feature>
<evidence type="ECO:0000256" key="2">
    <source>
        <dbReference type="ARBA" id="ARBA00022737"/>
    </source>
</evidence>
<keyword evidence="3" id="KW-1015">Disulfide bond</keyword>
<dbReference type="Pfam" id="PF00053">
    <property type="entry name" value="EGF_laminin"/>
    <property type="match status" value="1"/>
</dbReference>
<dbReference type="EMBL" id="UYRW01002843">
    <property type="protein sequence ID" value="VDK86944.1"/>
    <property type="molecule type" value="Genomic_DNA"/>
</dbReference>
<name>A0A182EHV0_ONCOC</name>
<evidence type="ECO:0000256" key="3">
    <source>
        <dbReference type="ARBA" id="ARBA00023157"/>
    </source>
</evidence>
<dbReference type="OrthoDB" id="10055367at2759"/>
<evidence type="ECO:0000259" key="6">
    <source>
        <dbReference type="SMART" id="SM00180"/>
    </source>
</evidence>
<dbReference type="InterPro" id="IPR002049">
    <property type="entry name" value="LE_dom"/>
</dbReference>
<evidence type="ECO:0000313" key="7">
    <source>
        <dbReference type="EMBL" id="VDK86944.1"/>
    </source>
</evidence>
<dbReference type="WBParaSite" id="nOo.2.0.1.t07676-RA">
    <property type="protein sequence ID" value="nOo.2.0.1.t07676-RA"/>
    <property type="gene ID" value="nOo.2.0.1.g07676"/>
</dbReference>